<reference evidence="7 8" key="1">
    <citation type="journal article" date="2021" name="Elife">
        <title>Chloroplast acquisition without the gene transfer in kleptoplastic sea slugs, Plakobranchus ocellatus.</title>
        <authorList>
            <person name="Maeda T."/>
            <person name="Takahashi S."/>
            <person name="Yoshida T."/>
            <person name="Shimamura S."/>
            <person name="Takaki Y."/>
            <person name="Nagai Y."/>
            <person name="Toyoda A."/>
            <person name="Suzuki Y."/>
            <person name="Arimoto A."/>
            <person name="Ishii H."/>
            <person name="Satoh N."/>
            <person name="Nishiyama T."/>
            <person name="Hasebe M."/>
            <person name="Maruyama T."/>
            <person name="Minagawa J."/>
            <person name="Obokata J."/>
            <person name="Shigenobu S."/>
        </authorList>
    </citation>
    <scope>NUCLEOTIDE SEQUENCE [LARGE SCALE GENOMIC DNA]</scope>
</reference>
<feature type="transmembrane region" description="Helical" evidence="5">
    <location>
        <begin position="98"/>
        <end position="120"/>
    </location>
</feature>
<comment type="caution">
    <text evidence="7">The sequence shown here is derived from an EMBL/GenBank/DDBJ whole genome shotgun (WGS) entry which is preliminary data.</text>
</comment>
<evidence type="ECO:0000256" key="3">
    <source>
        <dbReference type="ARBA" id="ARBA00022989"/>
    </source>
</evidence>
<keyword evidence="4 5" id="KW-0472">Membrane</keyword>
<accession>A0AAV4A9C5</accession>
<dbReference type="PROSITE" id="PS50850">
    <property type="entry name" value="MFS"/>
    <property type="match status" value="1"/>
</dbReference>
<protein>
    <submittedName>
        <fullName evidence="7">Organic cation transporter protein</fullName>
    </submittedName>
</protein>
<dbReference type="SUPFAM" id="SSF103473">
    <property type="entry name" value="MFS general substrate transporter"/>
    <property type="match status" value="1"/>
</dbReference>
<dbReference type="InterPro" id="IPR036259">
    <property type="entry name" value="MFS_trans_sf"/>
</dbReference>
<name>A0AAV4A9C5_9GAST</name>
<evidence type="ECO:0000313" key="8">
    <source>
        <dbReference type="Proteomes" id="UP000735302"/>
    </source>
</evidence>
<dbReference type="PANTHER" id="PTHR24064">
    <property type="entry name" value="SOLUTE CARRIER FAMILY 22 MEMBER"/>
    <property type="match status" value="1"/>
</dbReference>
<feature type="domain" description="Major facilitator superfamily (MFS) profile" evidence="6">
    <location>
        <begin position="1"/>
        <end position="223"/>
    </location>
</feature>
<evidence type="ECO:0000313" key="7">
    <source>
        <dbReference type="EMBL" id="GFO03507.1"/>
    </source>
</evidence>
<dbReference type="Pfam" id="PF00083">
    <property type="entry name" value="Sugar_tr"/>
    <property type="match status" value="1"/>
</dbReference>
<dbReference type="GO" id="GO:0016020">
    <property type="term" value="C:membrane"/>
    <property type="evidence" value="ECO:0007669"/>
    <property type="project" value="UniProtKB-SubCell"/>
</dbReference>
<dbReference type="InterPro" id="IPR005828">
    <property type="entry name" value="MFS_sugar_transport-like"/>
</dbReference>
<sequence>MNFVCDDKILVSHALMMLMVGQMLGSLFGSAADIFGRKKLMVVCLFVHFVSSVLITVVGNIYSLGTVYLINGFALATAYCCSFTLIMEQVGLRWRHVVGIGCTAVWGIGMLFVGMLSYLLRDWRHLQLAASLPGVFFVFFTCLIPESARWLAEKGRYAEAEDILGRMAKGNGKNLTSKIHLRTETQGEEPHQKAQSLTMLLRCPPLLLRLAVVLFNWFVVLKL</sequence>
<evidence type="ECO:0000256" key="4">
    <source>
        <dbReference type="ARBA" id="ARBA00023136"/>
    </source>
</evidence>
<dbReference type="GO" id="GO:0022857">
    <property type="term" value="F:transmembrane transporter activity"/>
    <property type="evidence" value="ECO:0007669"/>
    <property type="project" value="InterPro"/>
</dbReference>
<organism evidence="7 8">
    <name type="scientific">Plakobranchus ocellatus</name>
    <dbReference type="NCBI Taxonomy" id="259542"/>
    <lineage>
        <taxon>Eukaryota</taxon>
        <taxon>Metazoa</taxon>
        <taxon>Spiralia</taxon>
        <taxon>Lophotrochozoa</taxon>
        <taxon>Mollusca</taxon>
        <taxon>Gastropoda</taxon>
        <taxon>Heterobranchia</taxon>
        <taxon>Euthyneura</taxon>
        <taxon>Panpulmonata</taxon>
        <taxon>Sacoglossa</taxon>
        <taxon>Placobranchoidea</taxon>
        <taxon>Plakobranchidae</taxon>
        <taxon>Plakobranchus</taxon>
    </lineage>
</organism>
<keyword evidence="2 5" id="KW-0812">Transmembrane</keyword>
<feature type="transmembrane region" description="Helical" evidence="5">
    <location>
        <begin position="68"/>
        <end position="86"/>
    </location>
</feature>
<comment type="subcellular location">
    <subcellularLocation>
        <location evidence="1">Membrane</location>
        <topology evidence="1">Multi-pass membrane protein</topology>
    </subcellularLocation>
</comment>
<evidence type="ECO:0000256" key="1">
    <source>
        <dbReference type="ARBA" id="ARBA00004141"/>
    </source>
</evidence>
<feature type="transmembrane region" description="Helical" evidence="5">
    <location>
        <begin position="12"/>
        <end position="35"/>
    </location>
</feature>
<keyword evidence="8" id="KW-1185">Reference proteome</keyword>
<feature type="transmembrane region" description="Helical" evidence="5">
    <location>
        <begin position="199"/>
        <end position="220"/>
    </location>
</feature>
<proteinExistence type="predicted"/>
<dbReference type="EMBL" id="BLXT01003727">
    <property type="protein sequence ID" value="GFO03507.1"/>
    <property type="molecule type" value="Genomic_DNA"/>
</dbReference>
<feature type="transmembrane region" description="Helical" evidence="5">
    <location>
        <begin position="126"/>
        <end position="144"/>
    </location>
</feature>
<dbReference type="AlphaFoldDB" id="A0AAV4A9C5"/>
<dbReference type="Gene3D" id="1.20.1250.20">
    <property type="entry name" value="MFS general substrate transporter like domains"/>
    <property type="match status" value="1"/>
</dbReference>
<evidence type="ECO:0000256" key="2">
    <source>
        <dbReference type="ARBA" id="ARBA00022692"/>
    </source>
</evidence>
<dbReference type="Proteomes" id="UP000735302">
    <property type="component" value="Unassembled WGS sequence"/>
</dbReference>
<gene>
    <name evidence="7" type="ORF">PoB_003001200</name>
</gene>
<dbReference type="InterPro" id="IPR020846">
    <property type="entry name" value="MFS_dom"/>
</dbReference>
<evidence type="ECO:0000259" key="6">
    <source>
        <dbReference type="PROSITE" id="PS50850"/>
    </source>
</evidence>
<feature type="transmembrane region" description="Helical" evidence="5">
    <location>
        <begin position="42"/>
        <end position="62"/>
    </location>
</feature>
<keyword evidence="3 5" id="KW-1133">Transmembrane helix</keyword>
<evidence type="ECO:0000256" key="5">
    <source>
        <dbReference type="SAM" id="Phobius"/>
    </source>
</evidence>